<dbReference type="EMBL" id="UGPW01000002">
    <property type="protein sequence ID" value="STY98605.1"/>
    <property type="molecule type" value="Genomic_DNA"/>
</dbReference>
<dbReference type="EMBL" id="UGPW01000002">
    <property type="protein sequence ID" value="STY98558.1"/>
    <property type="molecule type" value="Genomic_DNA"/>
</dbReference>
<evidence type="ECO:0000313" key="2">
    <source>
        <dbReference type="EMBL" id="STY98605.1"/>
    </source>
</evidence>
<organism evidence="2 3">
    <name type="scientific">Moraxella ovis</name>
    <dbReference type="NCBI Taxonomy" id="29433"/>
    <lineage>
        <taxon>Bacteria</taxon>
        <taxon>Pseudomonadati</taxon>
        <taxon>Pseudomonadota</taxon>
        <taxon>Gammaproteobacteria</taxon>
        <taxon>Moraxellales</taxon>
        <taxon>Moraxellaceae</taxon>
        <taxon>Moraxella</taxon>
    </lineage>
</organism>
<protein>
    <submittedName>
        <fullName evidence="2">Uncharacterized protein</fullName>
    </submittedName>
</protein>
<proteinExistence type="predicted"/>
<evidence type="ECO:0000313" key="1">
    <source>
        <dbReference type="EMBL" id="STY98558.1"/>
    </source>
</evidence>
<gene>
    <name evidence="1" type="ORF">NCTC11227_02234</name>
    <name evidence="2" type="ORF">NCTC11227_02281</name>
</gene>
<dbReference type="RefSeq" id="WP_157079200.1">
    <property type="nucleotide sequence ID" value="NZ_CP011159.1"/>
</dbReference>
<accession>A0A378QCT0</accession>
<name>A0A378QCT0_9GAMM</name>
<reference evidence="2 3" key="1">
    <citation type="submission" date="2018-06" db="EMBL/GenBank/DDBJ databases">
        <authorList>
            <consortium name="Pathogen Informatics"/>
            <person name="Doyle S."/>
        </authorList>
    </citation>
    <scope>NUCLEOTIDE SEQUENCE [LARGE SCALE GENOMIC DNA]</scope>
    <source>
        <strain evidence="2 3">NCTC11227</strain>
    </source>
</reference>
<sequence length="57" mass="6576">MSQAKKPARKQKNVVFNKVKDQALIQAIQNDQSVVFSALMRQLLREHYQLADDKAHP</sequence>
<dbReference type="Proteomes" id="UP000255102">
    <property type="component" value="Unassembled WGS sequence"/>
</dbReference>
<evidence type="ECO:0000313" key="3">
    <source>
        <dbReference type="Proteomes" id="UP000255102"/>
    </source>
</evidence>
<dbReference type="AlphaFoldDB" id="A0A378QCT0"/>